<feature type="region of interest" description="Disordered" evidence="1">
    <location>
        <begin position="59"/>
        <end position="93"/>
    </location>
</feature>
<sequence>MKPQMVDSPPEEDQKALDMWSDAEETLSNRSDSESVYEDASSQLQTILFPIPSVEQKLNGTNPDILDDSDLGSFEADSSFNKESDNPTSQTLGLNPSLGSALIAGCKPSSWLVSVNKEQEGGIGIDATVPSVIGIAVLSAIGIAVKGPTYNSENDVTPSRH</sequence>
<evidence type="ECO:0000313" key="3">
    <source>
        <dbReference type="Proteomes" id="UP000297245"/>
    </source>
</evidence>
<proteinExistence type="predicted"/>
<dbReference type="EMBL" id="ML179091">
    <property type="protein sequence ID" value="THV01325.1"/>
    <property type="molecule type" value="Genomic_DNA"/>
</dbReference>
<accession>A0A4S8MFB5</accession>
<organism evidence="2 3">
    <name type="scientific">Dendrothele bispora (strain CBS 962.96)</name>
    <dbReference type="NCBI Taxonomy" id="1314807"/>
    <lineage>
        <taxon>Eukaryota</taxon>
        <taxon>Fungi</taxon>
        <taxon>Dikarya</taxon>
        <taxon>Basidiomycota</taxon>
        <taxon>Agaricomycotina</taxon>
        <taxon>Agaricomycetes</taxon>
        <taxon>Agaricomycetidae</taxon>
        <taxon>Agaricales</taxon>
        <taxon>Agaricales incertae sedis</taxon>
        <taxon>Dendrothele</taxon>
    </lineage>
</organism>
<dbReference type="Proteomes" id="UP000297245">
    <property type="component" value="Unassembled WGS sequence"/>
</dbReference>
<dbReference type="AlphaFoldDB" id="A0A4S8MFB5"/>
<evidence type="ECO:0000313" key="2">
    <source>
        <dbReference type="EMBL" id="THV01325.1"/>
    </source>
</evidence>
<keyword evidence="3" id="KW-1185">Reference proteome</keyword>
<protein>
    <submittedName>
        <fullName evidence="2">Uncharacterized protein</fullName>
    </submittedName>
</protein>
<gene>
    <name evidence="2" type="ORF">K435DRAFT_793402</name>
</gene>
<reference evidence="2 3" key="1">
    <citation type="journal article" date="2019" name="Nat. Ecol. Evol.">
        <title>Megaphylogeny resolves global patterns of mushroom evolution.</title>
        <authorList>
            <person name="Varga T."/>
            <person name="Krizsan K."/>
            <person name="Foldi C."/>
            <person name="Dima B."/>
            <person name="Sanchez-Garcia M."/>
            <person name="Sanchez-Ramirez S."/>
            <person name="Szollosi G.J."/>
            <person name="Szarkandi J.G."/>
            <person name="Papp V."/>
            <person name="Albert L."/>
            <person name="Andreopoulos W."/>
            <person name="Angelini C."/>
            <person name="Antonin V."/>
            <person name="Barry K.W."/>
            <person name="Bougher N.L."/>
            <person name="Buchanan P."/>
            <person name="Buyck B."/>
            <person name="Bense V."/>
            <person name="Catcheside P."/>
            <person name="Chovatia M."/>
            <person name="Cooper J."/>
            <person name="Damon W."/>
            <person name="Desjardin D."/>
            <person name="Finy P."/>
            <person name="Geml J."/>
            <person name="Haridas S."/>
            <person name="Hughes K."/>
            <person name="Justo A."/>
            <person name="Karasinski D."/>
            <person name="Kautmanova I."/>
            <person name="Kiss B."/>
            <person name="Kocsube S."/>
            <person name="Kotiranta H."/>
            <person name="LaButti K.M."/>
            <person name="Lechner B.E."/>
            <person name="Liimatainen K."/>
            <person name="Lipzen A."/>
            <person name="Lukacs Z."/>
            <person name="Mihaltcheva S."/>
            <person name="Morgado L.N."/>
            <person name="Niskanen T."/>
            <person name="Noordeloos M.E."/>
            <person name="Ohm R.A."/>
            <person name="Ortiz-Santana B."/>
            <person name="Ovrebo C."/>
            <person name="Racz N."/>
            <person name="Riley R."/>
            <person name="Savchenko A."/>
            <person name="Shiryaev A."/>
            <person name="Soop K."/>
            <person name="Spirin V."/>
            <person name="Szebenyi C."/>
            <person name="Tomsovsky M."/>
            <person name="Tulloss R.E."/>
            <person name="Uehling J."/>
            <person name="Grigoriev I.V."/>
            <person name="Vagvolgyi C."/>
            <person name="Papp T."/>
            <person name="Martin F.M."/>
            <person name="Miettinen O."/>
            <person name="Hibbett D.S."/>
            <person name="Nagy L.G."/>
        </authorList>
    </citation>
    <scope>NUCLEOTIDE SEQUENCE [LARGE SCALE GENOMIC DNA]</scope>
    <source>
        <strain evidence="2 3">CBS 962.96</strain>
    </source>
</reference>
<name>A0A4S8MFB5_DENBC</name>
<evidence type="ECO:0000256" key="1">
    <source>
        <dbReference type="SAM" id="MobiDB-lite"/>
    </source>
</evidence>